<dbReference type="VEuPathDB" id="AmoebaDB:EHI8A_033880"/>
<feature type="region of interest" description="Disordered" evidence="1">
    <location>
        <begin position="138"/>
        <end position="159"/>
    </location>
</feature>
<protein>
    <submittedName>
        <fullName evidence="2">Uncharacterized protein</fullName>
    </submittedName>
</protein>
<dbReference type="EMBL" id="BDEQ01000001">
    <property type="protein sequence ID" value="GAT94137.1"/>
    <property type="molecule type" value="Genomic_DNA"/>
</dbReference>
<dbReference type="VEuPathDB" id="AmoebaDB:KM1_074620"/>
<dbReference type="AlphaFoldDB" id="A0A175JKH8"/>
<dbReference type="VEuPathDB" id="AmoebaDB:EHI5A_057890"/>
<evidence type="ECO:0000256" key="1">
    <source>
        <dbReference type="SAM" id="MobiDB-lite"/>
    </source>
</evidence>
<evidence type="ECO:0000313" key="2">
    <source>
        <dbReference type="EMBL" id="GAT94137.1"/>
    </source>
</evidence>
<gene>
    <name evidence="2" type="ORF">CL6EHI_104510B</name>
</gene>
<dbReference type="VEuPathDB" id="AmoebaDB:EHI_104510"/>
<dbReference type="Proteomes" id="UP000078387">
    <property type="component" value="Unassembled WGS sequence"/>
</dbReference>
<proteinExistence type="predicted"/>
<name>A0A175JKH8_ENTHI</name>
<accession>A0A175JKH8</accession>
<comment type="caution">
    <text evidence="2">The sequence shown here is derived from an EMBL/GenBank/DDBJ whole genome shotgun (WGS) entry which is preliminary data.</text>
</comment>
<evidence type="ECO:0000313" key="3">
    <source>
        <dbReference type="Proteomes" id="UP000078387"/>
    </source>
</evidence>
<sequence length="159" mass="18703">MNNQIMLLDVQGRRYEFYPTFNKEECYNLMHYLFQFPFALLDLNIYKHHTEISSEHLDQETKFDIQTAQEALDTAEDMRKIKLDSYQMLESQQRKIAMIDQLLNQTDVYLGEIEESIKATTSLVYELKLRYTKKKGKTCTTTRNTNSSTTNNSKSTSKS</sequence>
<organism evidence="2 3">
    <name type="scientific">Entamoeba histolytica</name>
    <dbReference type="NCBI Taxonomy" id="5759"/>
    <lineage>
        <taxon>Eukaryota</taxon>
        <taxon>Amoebozoa</taxon>
        <taxon>Evosea</taxon>
        <taxon>Archamoebae</taxon>
        <taxon>Mastigamoebida</taxon>
        <taxon>Entamoebidae</taxon>
        <taxon>Entamoeba</taxon>
    </lineage>
</organism>
<reference evidence="2 3" key="1">
    <citation type="submission" date="2016-05" db="EMBL/GenBank/DDBJ databases">
        <title>First whole genome sequencing of Entamoeba histolytica HM1:IMSS-clone-6.</title>
        <authorList>
            <person name="Mukherjee Avik.K."/>
            <person name="Izumyama S."/>
            <person name="Nakada-Tsukui K."/>
            <person name="Nozaki T."/>
        </authorList>
    </citation>
    <scope>NUCLEOTIDE SEQUENCE [LARGE SCALE GENOMIC DNA]</scope>
    <source>
        <strain evidence="2 3">HM1:IMSS clone 6</strain>
    </source>
</reference>
<dbReference type="VEuPathDB" id="AmoebaDB:EHI7A_035770"/>